<feature type="chain" id="PRO_5017994464" evidence="1">
    <location>
        <begin position="28"/>
        <end position="71"/>
    </location>
</feature>
<name>A0A3M0K6J6_HIRRU</name>
<evidence type="ECO:0000256" key="1">
    <source>
        <dbReference type="SAM" id="SignalP"/>
    </source>
</evidence>
<evidence type="ECO:0000313" key="3">
    <source>
        <dbReference type="Proteomes" id="UP000269221"/>
    </source>
</evidence>
<evidence type="ECO:0000313" key="2">
    <source>
        <dbReference type="EMBL" id="RMC08768.1"/>
    </source>
</evidence>
<proteinExistence type="predicted"/>
<sequence>MQQPGGADGSLPLLLPLLLLLRAGSRAEPGDATQADRCNSHMPVRGFLPVFQRAPKDAIPRAVCEAVDLLE</sequence>
<keyword evidence="1" id="KW-0732">Signal</keyword>
<feature type="signal peptide" evidence="1">
    <location>
        <begin position="1"/>
        <end position="27"/>
    </location>
</feature>
<organism evidence="2 3">
    <name type="scientific">Hirundo rustica rustica</name>
    <dbReference type="NCBI Taxonomy" id="333673"/>
    <lineage>
        <taxon>Eukaryota</taxon>
        <taxon>Metazoa</taxon>
        <taxon>Chordata</taxon>
        <taxon>Craniata</taxon>
        <taxon>Vertebrata</taxon>
        <taxon>Euteleostomi</taxon>
        <taxon>Archelosauria</taxon>
        <taxon>Archosauria</taxon>
        <taxon>Dinosauria</taxon>
        <taxon>Saurischia</taxon>
        <taxon>Theropoda</taxon>
        <taxon>Coelurosauria</taxon>
        <taxon>Aves</taxon>
        <taxon>Neognathae</taxon>
        <taxon>Neoaves</taxon>
        <taxon>Telluraves</taxon>
        <taxon>Australaves</taxon>
        <taxon>Passeriformes</taxon>
        <taxon>Sylvioidea</taxon>
        <taxon>Hirundinidae</taxon>
        <taxon>Hirundo</taxon>
    </lineage>
</organism>
<comment type="caution">
    <text evidence="2">The sequence shown here is derived from an EMBL/GenBank/DDBJ whole genome shotgun (WGS) entry which is preliminary data.</text>
</comment>
<reference evidence="2 3" key="1">
    <citation type="submission" date="2018-07" db="EMBL/GenBank/DDBJ databases">
        <title>A high quality draft genome assembly of the barn swallow (H. rustica rustica).</title>
        <authorList>
            <person name="Formenti G."/>
            <person name="Chiara M."/>
            <person name="Poveda L."/>
            <person name="Francoijs K.-J."/>
            <person name="Bonisoli-Alquati A."/>
            <person name="Canova L."/>
            <person name="Gianfranceschi L."/>
            <person name="Horner D.S."/>
            <person name="Saino N."/>
        </authorList>
    </citation>
    <scope>NUCLEOTIDE SEQUENCE [LARGE SCALE GENOMIC DNA]</scope>
    <source>
        <strain evidence="2">Chelidonia</strain>
        <tissue evidence="2">Blood</tissue>
    </source>
</reference>
<dbReference type="Proteomes" id="UP000269221">
    <property type="component" value="Unassembled WGS sequence"/>
</dbReference>
<dbReference type="AlphaFoldDB" id="A0A3M0K6J6"/>
<dbReference type="STRING" id="333673.A0A3M0K6J6"/>
<protein>
    <submittedName>
        <fullName evidence="2">Uncharacterized protein</fullName>
    </submittedName>
</protein>
<gene>
    <name evidence="2" type="ORF">DUI87_15018</name>
</gene>
<accession>A0A3M0K6J6</accession>
<dbReference type="EMBL" id="QRBI01000117">
    <property type="protein sequence ID" value="RMC08768.1"/>
    <property type="molecule type" value="Genomic_DNA"/>
</dbReference>
<keyword evidence="3" id="KW-1185">Reference proteome</keyword>